<evidence type="ECO:0000259" key="6">
    <source>
        <dbReference type="PROSITE" id="PS51000"/>
    </source>
</evidence>
<protein>
    <recommendedName>
        <fullName evidence="1">Lactose phosphotransferase system repressor</fullName>
    </recommendedName>
</protein>
<dbReference type="PANTHER" id="PTHR30363:SF4">
    <property type="entry name" value="GLYCEROL-3-PHOSPHATE REGULON REPRESSOR"/>
    <property type="match status" value="1"/>
</dbReference>
<dbReference type="InterPro" id="IPR050313">
    <property type="entry name" value="Carb_Metab_HTH_regulators"/>
</dbReference>
<dbReference type="InterPro" id="IPR001034">
    <property type="entry name" value="DeoR_HTH"/>
</dbReference>
<reference evidence="7 8" key="1">
    <citation type="submission" date="2018-08" db="EMBL/GenBank/DDBJ databases">
        <title>Sequencing the genomes of 1000 actinobacteria strains.</title>
        <authorList>
            <person name="Klenk H.-P."/>
        </authorList>
    </citation>
    <scope>NUCLEOTIDE SEQUENCE [LARGE SCALE GENOMIC DNA]</scope>
    <source>
        <strain evidence="7 8">DSM 22967</strain>
    </source>
</reference>
<proteinExistence type="predicted"/>
<dbReference type="SMART" id="SM00420">
    <property type="entry name" value="HTH_DEOR"/>
    <property type="match status" value="1"/>
</dbReference>
<dbReference type="PRINTS" id="PR00037">
    <property type="entry name" value="HTHLACR"/>
</dbReference>
<organism evidence="7 8">
    <name type="scientific">Calidifontibacter indicus</name>
    <dbReference type="NCBI Taxonomy" id="419650"/>
    <lineage>
        <taxon>Bacteria</taxon>
        <taxon>Bacillati</taxon>
        <taxon>Actinomycetota</taxon>
        <taxon>Actinomycetes</taxon>
        <taxon>Micrococcales</taxon>
        <taxon>Dermacoccaceae</taxon>
        <taxon>Calidifontibacter</taxon>
    </lineage>
</organism>
<accession>A0A3D9UME3</accession>
<feature type="domain" description="HTH deoR-type" evidence="6">
    <location>
        <begin position="3"/>
        <end position="58"/>
    </location>
</feature>
<evidence type="ECO:0000313" key="7">
    <source>
        <dbReference type="EMBL" id="REF29150.1"/>
    </source>
</evidence>
<dbReference type="Pfam" id="PF08220">
    <property type="entry name" value="HTH_DeoR"/>
    <property type="match status" value="1"/>
</dbReference>
<evidence type="ECO:0000256" key="2">
    <source>
        <dbReference type="ARBA" id="ARBA00022491"/>
    </source>
</evidence>
<dbReference type="InterPro" id="IPR014036">
    <property type="entry name" value="DeoR-like_C"/>
</dbReference>
<dbReference type="Proteomes" id="UP000256253">
    <property type="component" value="Unassembled WGS sequence"/>
</dbReference>
<dbReference type="SMART" id="SM01134">
    <property type="entry name" value="DeoRC"/>
    <property type="match status" value="1"/>
</dbReference>
<dbReference type="GO" id="GO:0003700">
    <property type="term" value="F:DNA-binding transcription factor activity"/>
    <property type="evidence" value="ECO:0007669"/>
    <property type="project" value="InterPro"/>
</dbReference>
<evidence type="ECO:0000256" key="4">
    <source>
        <dbReference type="ARBA" id="ARBA00023163"/>
    </source>
</evidence>
<evidence type="ECO:0000256" key="1">
    <source>
        <dbReference type="ARBA" id="ARBA00021390"/>
    </source>
</evidence>
<dbReference type="OrthoDB" id="7688673at2"/>
<sequence length="251" mass="26225">MYAAERHRRIVDEARRAGRVAVADLADSLGVTPETVRRDLTTLEERGSLRRVHGGAIPIERLEQSLATRTSRSTTQKRRIAGRALDEVPSGGAILLDSGSTTLAVAALIPGDARLTVVTNSVQAAALLADHPHLDLLLLGGRVRGVTGAAVGPWTTSLLGSLSVDVAFVGTNGLSLRRGLSTPDETEAAAKSAMVEAADRAIVVTDSSKLGVDHLHSFAPLSAVDLVITDDAADQADRSMLAEAGLEVVYA</sequence>
<keyword evidence="2" id="KW-0678">Repressor</keyword>
<keyword evidence="8" id="KW-1185">Reference proteome</keyword>
<dbReference type="PANTHER" id="PTHR30363">
    <property type="entry name" value="HTH-TYPE TRANSCRIPTIONAL REGULATOR SRLR-RELATED"/>
    <property type="match status" value="1"/>
</dbReference>
<keyword evidence="3" id="KW-0805">Transcription regulation</keyword>
<gene>
    <name evidence="7" type="ORF">DFJ65_0083</name>
</gene>
<dbReference type="InterPro" id="IPR036390">
    <property type="entry name" value="WH_DNA-bd_sf"/>
</dbReference>
<dbReference type="EMBL" id="QTUA01000001">
    <property type="protein sequence ID" value="REF29150.1"/>
    <property type="molecule type" value="Genomic_DNA"/>
</dbReference>
<dbReference type="Pfam" id="PF00455">
    <property type="entry name" value="DeoRC"/>
    <property type="match status" value="1"/>
</dbReference>
<comment type="function">
    <text evidence="5">Repressor of the lactose catabolism operon. Galactose-6-phosphate is the inducer.</text>
</comment>
<dbReference type="SUPFAM" id="SSF46785">
    <property type="entry name" value="Winged helix' DNA-binding domain"/>
    <property type="match status" value="1"/>
</dbReference>
<comment type="caution">
    <text evidence="7">The sequence shown here is derived from an EMBL/GenBank/DDBJ whole genome shotgun (WGS) entry which is preliminary data.</text>
</comment>
<name>A0A3D9UME3_9MICO</name>
<dbReference type="Gene3D" id="3.40.50.1360">
    <property type="match status" value="1"/>
</dbReference>
<dbReference type="RefSeq" id="WP_115921299.1">
    <property type="nucleotide sequence ID" value="NZ_QTUA01000001.1"/>
</dbReference>
<evidence type="ECO:0000313" key="8">
    <source>
        <dbReference type="Proteomes" id="UP000256253"/>
    </source>
</evidence>
<keyword evidence="4" id="KW-0804">Transcription</keyword>
<dbReference type="SUPFAM" id="SSF100950">
    <property type="entry name" value="NagB/RpiA/CoA transferase-like"/>
    <property type="match status" value="1"/>
</dbReference>
<evidence type="ECO:0000256" key="3">
    <source>
        <dbReference type="ARBA" id="ARBA00023015"/>
    </source>
</evidence>
<dbReference type="PROSITE" id="PS51000">
    <property type="entry name" value="HTH_DEOR_2"/>
    <property type="match status" value="1"/>
</dbReference>
<dbReference type="InterPro" id="IPR036388">
    <property type="entry name" value="WH-like_DNA-bd_sf"/>
</dbReference>
<dbReference type="Gene3D" id="1.10.10.10">
    <property type="entry name" value="Winged helix-like DNA-binding domain superfamily/Winged helix DNA-binding domain"/>
    <property type="match status" value="1"/>
</dbReference>
<evidence type="ECO:0000256" key="5">
    <source>
        <dbReference type="ARBA" id="ARBA00024937"/>
    </source>
</evidence>
<dbReference type="AlphaFoldDB" id="A0A3D9UME3"/>
<dbReference type="InterPro" id="IPR037171">
    <property type="entry name" value="NagB/RpiA_transferase-like"/>
</dbReference>